<dbReference type="AlphaFoldDB" id="A0ABD0T9N5"/>
<evidence type="ECO:0000313" key="2">
    <source>
        <dbReference type="EMBL" id="KAL0839994.1"/>
    </source>
</evidence>
<evidence type="ECO:0000313" key="3">
    <source>
        <dbReference type="Proteomes" id="UP001549921"/>
    </source>
</evidence>
<feature type="compositionally biased region" description="Basic and acidic residues" evidence="1">
    <location>
        <begin position="9"/>
        <end position="28"/>
    </location>
</feature>
<feature type="region of interest" description="Disordered" evidence="1">
    <location>
        <begin position="72"/>
        <end position="103"/>
    </location>
</feature>
<feature type="non-terminal residue" evidence="2">
    <location>
        <position position="176"/>
    </location>
</feature>
<sequence>KPLIPINEQESKIYEDTHKTKALRRSDTCDDPNEDCEDSYYEDGEYLYEDCDDSYYEYEVVSFENKEKKKEKGDRKKKLAETSQKSFNKKHKLDKDNSEDFSYLEDNTSTTISEMDKIVAFSYPEDNTSTTLSEIDKTEDLSYLEDITSTTASEIDQIDYFSYLEDTSTTSNDPML</sequence>
<organism evidence="2 3">
    <name type="scientific">Loxostege sticticalis</name>
    <name type="common">Beet webworm moth</name>
    <dbReference type="NCBI Taxonomy" id="481309"/>
    <lineage>
        <taxon>Eukaryota</taxon>
        <taxon>Metazoa</taxon>
        <taxon>Ecdysozoa</taxon>
        <taxon>Arthropoda</taxon>
        <taxon>Hexapoda</taxon>
        <taxon>Insecta</taxon>
        <taxon>Pterygota</taxon>
        <taxon>Neoptera</taxon>
        <taxon>Endopterygota</taxon>
        <taxon>Lepidoptera</taxon>
        <taxon>Glossata</taxon>
        <taxon>Ditrysia</taxon>
        <taxon>Pyraloidea</taxon>
        <taxon>Crambidae</taxon>
        <taxon>Pyraustinae</taxon>
        <taxon>Loxostege</taxon>
    </lineage>
</organism>
<feature type="region of interest" description="Disordered" evidence="1">
    <location>
        <begin position="1"/>
        <end position="41"/>
    </location>
</feature>
<evidence type="ECO:0000256" key="1">
    <source>
        <dbReference type="SAM" id="MobiDB-lite"/>
    </source>
</evidence>
<accession>A0ABD0T9N5</accession>
<reference evidence="2 3" key="1">
    <citation type="submission" date="2024-06" db="EMBL/GenBank/DDBJ databases">
        <title>A chromosome-level genome assembly of beet webworm, Loxostege sticticalis.</title>
        <authorList>
            <person name="Zhang Y."/>
        </authorList>
    </citation>
    <scope>NUCLEOTIDE SEQUENCE [LARGE SCALE GENOMIC DNA]</scope>
    <source>
        <strain evidence="2">AQ028</strain>
        <tissue evidence="2">Male pupae</tissue>
    </source>
</reference>
<feature type="non-terminal residue" evidence="2">
    <location>
        <position position="1"/>
    </location>
</feature>
<gene>
    <name evidence="2" type="ORF">ABMA28_015321</name>
</gene>
<feature type="compositionally biased region" description="Acidic residues" evidence="1">
    <location>
        <begin position="29"/>
        <end position="41"/>
    </location>
</feature>
<dbReference type="EMBL" id="JBEDNZ010000007">
    <property type="protein sequence ID" value="KAL0839994.1"/>
    <property type="molecule type" value="Genomic_DNA"/>
</dbReference>
<protein>
    <submittedName>
        <fullName evidence="2">Uncharacterized protein</fullName>
    </submittedName>
</protein>
<name>A0ABD0T9N5_LOXSC</name>
<proteinExistence type="predicted"/>
<dbReference type="Proteomes" id="UP001549921">
    <property type="component" value="Unassembled WGS sequence"/>
</dbReference>
<comment type="caution">
    <text evidence="2">The sequence shown here is derived from an EMBL/GenBank/DDBJ whole genome shotgun (WGS) entry which is preliminary data.</text>
</comment>